<keyword evidence="2" id="KW-0645">Protease</keyword>
<protein>
    <recommendedName>
        <fullName evidence="9">S1 family peptidase</fullName>
    </recommendedName>
</protein>
<gene>
    <name evidence="7" type="ORF">ACFFFU_04895</name>
</gene>
<dbReference type="EMBL" id="JBHLTF010000020">
    <property type="protein sequence ID" value="MFC0717087.1"/>
    <property type="molecule type" value="Genomic_DNA"/>
</dbReference>
<comment type="similarity">
    <text evidence="1">Belongs to the peptidase S1 family.</text>
</comment>
<evidence type="ECO:0000256" key="5">
    <source>
        <dbReference type="ARBA" id="ARBA00023157"/>
    </source>
</evidence>
<comment type="caution">
    <text evidence="7">The sequence shown here is derived from an EMBL/GenBank/DDBJ whole genome shotgun (WGS) entry which is preliminary data.</text>
</comment>
<dbReference type="Proteomes" id="UP001589898">
    <property type="component" value="Unassembled WGS sequence"/>
</dbReference>
<feature type="signal peptide" evidence="6">
    <location>
        <begin position="1"/>
        <end position="24"/>
    </location>
</feature>
<evidence type="ECO:0000313" key="7">
    <source>
        <dbReference type="EMBL" id="MFC0717087.1"/>
    </source>
</evidence>
<evidence type="ECO:0000256" key="1">
    <source>
        <dbReference type="ARBA" id="ARBA00007664"/>
    </source>
</evidence>
<dbReference type="CDD" id="cd21112">
    <property type="entry name" value="alphaLP-like"/>
    <property type="match status" value="1"/>
</dbReference>
<organism evidence="7 8">
    <name type="scientific">Luteimonas padinae</name>
    <dbReference type="NCBI Taxonomy" id="1714359"/>
    <lineage>
        <taxon>Bacteria</taxon>
        <taxon>Pseudomonadati</taxon>
        <taxon>Pseudomonadota</taxon>
        <taxon>Gammaproteobacteria</taxon>
        <taxon>Lysobacterales</taxon>
        <taxon>Lysobacteraceae</taxon>
        <taxon>Luteimonas</taxon>
    </lineage>
</organism>
<dbReference type="PRINTS" id="PR00861">
    <property type="entry name" value="ALYTICPTASE"/>
</dbReference>
<evidence type="ECO:0000313" key="8">
    <source>
        <dbReference type="Proteomes" id="UP001589898"/>
    </source>
</evidence>
<evidence type="ECO:0000256" key="2">
    <source>
        <dbReference type="ARBA" id="ARBA00022670"/>
    </source>
</evidence>
<keyword evidence="5" id="KW-1015">Disulfide bond</keyword>
<keyword evidence="6" id="KW-0732">Signal</keyword>
<evidence type="ECO:0008006" key="9">
    <source>
        <dbReference type="Google" id="ProtNLM"/>
    </source>
</evidence>
<name>A0ABV6SVZ4_9GAMM</name>
<proteinExistence type="inferred from homology"/>
<keyword evidence="8" id="KW-1185">Reference proteome</keyword>
<dbReference type="SUPFAM" id="SSF50494">
    <property type="entry name" value="Trypsin-like serine proteases"/>
    <property type="match status" value="1"/>
</dbReference>
<evidence type="ECO:0000256" key="4">
    <source>
        <dbReference type="ARBA" id="ARBA00022825"/>
    </source>
</evidence>
<dbReference type="InterPro" id="IPR043504">
    <property type="entry name" value="Peptidase_S1_PA_chymotrypsin"/>
</dbReference>
<dbReference type="Gene3D" id="2.40.10.10">
    <property type="entry name" value="Trypsin-like serine proteases"/>
    <property type="match status" value="2"/>
</dbReference>
<accession>A0ABV6SVZ4</accession>
<reference evidence="7 8" key="1">
    <citation type="submission" date="2024-09" db="EMBL/GenBank/DDBJ databases">
        <authorList>
            <person name="Sun Q."/>
            <person name="Mori K."/>
        </authorList>
    </citation>
    <scope>NUCLEOTIDE SEQUENCE [LARGE SCALE GENOMIC DNA]</scope>
    <source>
        <strain evidence="7 8">KCTC 52403</strain>
    </source>
</reference>
<dbReference type="InterPro" id="IPR001316">
    <property type="entry name" value="Pept_S1A_streptogrisin"/>
</dbReference>
<sequence>MKRKIFVASILALASAGMSVTAFGQDADPVLEAYAAAYDLTYEEARDRLILMDSGTLAELHDQLKRDPSFAGMRIVHKPTLKLIIYAKGNAVRLATKASVSIPVEAVDVPRSLSELQAAAGSVTRSLQAAGARFEIDIEPGTGTIIVYTEDDAAAKNVLGEDTSRKLPFLKLVKSAKRAEPTATFIGGQRVSGSRECTSGFTVYRTSNPSQRGVVTAGHCGTTSVRVNNVLFNQPVSRMYSGDYDQMWFTASGHTWTNTIYTGQSIPATISIQATYDPIVGALLCKYGRASGQTCGEITSTNAGVTNPDNGTVGYYYRVRNLTPNQPMTINGDSGGPVFGTSGVAFGIVHGRGSGQFVNDMYFMPAHRFSAIGASVLTTP</sequence>
<keyword evidence="4" id="KW-0720">Serine protease</keyword>
<feature type="chain" id="PRO_5046437613" description="S1 family peptidase" evidence="6">
    <location>
        <begin position="25"/>
        <end position="380"/>
    </location>
</feature>
<dbReference type="RefSeq" id="WP_189499443.1">
    <property type="nucleotide sequence ID" value="NZ_BMZT01000019.1"/>
</dbReference>
<dbReference type="InterPro" id="IPR009003">
    <property type="entry name" value="Peptidase_S1_PA"/>
</dbReference>
<keyword evidence="3" id="KW-0378">Hydrolase</keyword>
<evidence type="ECO:0000256" key="3">
    <source>
        <dbReference type="ARBA" id="ARBA00022801"/>
    </source>
</evidence>
<evidence type="ECO:0000256" key="6">
    <source>
        <dbReference type="SAM" id="SignalP"/>
    </source>
</evidence>